<keyword evidence="2" id="KW-1133">Transmembrane helix</keyword>
<sequence>MKESGGGLPLDKSGTQADRGPADAPAPLHKCAFDHPETRAAWEKARSKAKRGRWIWHALYALSWVAYFVLFGNLSSDNARERAAGGIVLVSFLYLILLYLRRDVMASLKRIRRVLEQHPWQPIPAAHRPAGVRDVMGVPVQLRYREGEELTGLMSARNPLRRRHWPEELEHGAWYAGEVWREGGARTRGFGVLTVPGGGELLEVSRETAVRR</sequence>
<accession>A0ABQ2ZQS8</accession>
<evidence type="ECO:0000313" key="4">
    <source>
        <dbReference type="Proteomes" id="UP000653308"/>
    </source>
</evidence>
<reference evidence="4" key="1">
    <citation type="journal article" date="2019" name="Int. J. Syst. Evol. Microbiol.">
        <title>The Global Catalogue of Microorganisms (GCM) 10K type strain sequencing project: providing services to taxonomists for standard genome sequencing and annotation.</title>
        <authorList>
            <consortium name="The Broad Institute Genomics Platform"/>
            <consortium name="The Broad Institute Genome Sequencing Center for Infectious Disease"/>
            <person name="Wu L."/>
            <person name="Ma J."/>
        </authorList>
    </citation>
    <scope>NUCLEOTIDE SEQUENCE [LARGE SCALE GENOMIC DNA]</scope>
    <source>
        <strain evidence="4">JCM 4957</strain>
    </source>
</reference>
<gene>
    <name evidence="3" type="ORF">GCM10010384_28070</name>
</gene>
<dbReference type="EMBL" id="BMWE01000007">
    <property type="protein sequence ID" value="GGY19991.1"/>
    <property type="molecule type" value="Genomic_DNA"/>
</dbReference>
<evidence type="ECO:0000313" key="3">
    <source>
        <dbReference type="EMBL" id="GGY19991.1"/>
    </source>
</evidence>
<feature type="region of interest" description="Disordered" evidence="1">
    <location>
        <begin position="1"/>
        <end position="26"/>
    </location>
</feature>
<organism evidence="3 4">
    <name type="scientific">Streptomyces djakartensis</name>
    <dbReference type="NCBI Taxonomy" id="68193"/>
    <lineage>
        <taxon>Bacteria</taxon>
        <taxon>Bacillati</taxon>
        <taxon>Actinomycetota</taxon>
        <taxon>Actinomycetes</taxon>
        <taxon>Kitasatosporales</taxon>
        <taxon>Streptomycetaceae</taxon>
        <taxon>Streptomyces</taxon>
    </lineage>
</organism>
<evidence type="ECO:0000256" key="1">
    <source>
        <dbReference type="SAM" id="MobiDB-lite"/>
    </source>
</evidence>
<proteinExistence type="predicted"/>
<keyword evidence="2" id="KW-0812">Transmembrane</keyword>
<dbReference type="Proteomes" id="UP000653308">
    <property type="component" value="Unassembled WGS sequence"/>
</dbReference>
<keyword evidence="2" id="KW-0472">Membrane</keyword>
<evidence type="ECO:0000256" key="2">
    <source>
        <dbReference type="SAM" id="Phobius"/>
    </source>
</evidence>
<name>A0ABQ2ZQS8_9ACTN</name>
<protein>
    <submittedName>
        <fullName evidence="3">Uncharacterized protein</fullName>
    </submittedName>
</protein>
<feature type="transmembrane region" description="Helical" evidence="2">
    <location>
        <begin position="54"/>
        <end position="71"/>
    </location>
</feature>
<keyword evidence="4" id="KW-1185">Reference proteome</keyword>
<comment type="caution">
    <text evidence="3">The sequence shown here is derived from an EMBL/GenBank/DDBJ whole genome shotgun (WGS) entry which is preliminary data.</text>
</comment>
<feature type="transmembrane region" description="Helical" evidence="2">
    <location>
        <begin position="83"/>
        <end position="100"/>
    </location>
</feature>